<organism evidence="2 3">
    <name type="scientific">Brassica napus</name>
    <name type="common">Rape</name>
    <dbReference type="NCBI Taxonomy" id="3708"/>
    <lineage>
        <taxon>Eukaryota</taxon>
        <taxon>Viridiplantae</taxon>
        <taxon>Streptophyta</taxon>
        <taxon>Embryophyta</taxon>
        <taxon>Tracheophyta</taxon>
        <taxon>Spermatophyta</taxon>
        <taxon>Magnoliopsida</taxon>
        <taxon>eudicotyledons</taxon>
        <taxon>Gunneridae</taxon>
        <taxon>Pentapetalae</taxon>
        <taxon>rosids</taxon>
        <taxon>malvids</taxon>
        <taxon>Brassicales</taxon>
        <taxon>Brassicaceae</taxon>
        <taxon>Brassiceae</taxon>
        <taxon>Brassica</taxon>
    </lineage>
</organism>
<evidence type="ECO:0000313" key="2">
    <source>
        <dbReference type="EMBL" id="KAH0935555.1"/>
    </source>
</evidence>
<accession>A0ABQ8E1R8</accession>
<dbReference type="Proteomes" id="UP000824890">
    <property type="component" value="Unassembled WGS sequence"/>
</dbReference>
<evidence type="ECO:0000256" key="1">
    <source>
        <dbReference type="SAM" id="MobiDB-lite"/>
    </source>
</evidence>
<name>A0ABQ8E1R8_BRANA</name>
<evidence type="ECO:0000313" key="3">
    <source>
        <dbReference type="Proteomes" id="UP000824890"/>
    </source>
</evidence>
<sequence>MQGSRTIHHPGKQLEACRTPIHKLNGHKHQVLVFEYMDNERDAEDAIRGLYRIEFGSKGRRLCVEWTKLLERNDKGNASPVSPKYLSLTNKAE</sequence>
<reference evidence="2 3" key="1">
    <citation type="submission" date="2021-05" db="EMBL/GenBank/DDBJ databases">
        <title>Genome Assembly of Synthetic Allotetraploid Brassica napus Reveals Homoeologous Exchanges between Subgenomes.</title>
        <authorList>
            <person name="Davis J.T."/>
        </authorList>
    </citation>
    <scope>NUCLEOTIDE SEQUENCE [LARGE SCALE GENOMIC DNA]</scope>
    <source>
        <strain evidence="3">cv. Da-Ae</strain>
        <tissue evidence="2">Seedling</tissue>
    </source>
</reference>
<gene>
    <name evidence="2" type="ORF">HID58_012672</name>
</gene>
<protein>
    <submittedName>
        <fullName evidence="2">Uncharacterized protein</fullName>
    </submittedName>
</protein>
<dbReference type="EMBL" id="JAGKQM010000003">
    <property type="protein sequence ID" value="KAH0935555.1"/>
    <property type="molecule type" value="Genomic_DNA"/>
</dbReference>
<keyword evidence="3" id="KW-1185">Reference proteome</keyword>
<comment type="caution">
    <text evidence="2">The sequence shown here is derived from an EMBL/GenBank/DDBJ whole genome shotgun (WGS) entry which is preliminary data.</text>
</comment>
<feature type="region of interest" description="Disordered" evidence="1">
    <location>
        <begin position="74"/>
        <end position="93"/>
    </location>
</feature>
<proteinExistence type="predicted"/>